<keyword evidence="10" id="KW-1185">Reference proteome</keyword>
<evidence type="ECO:0000256" key="7">
    <source>
        <dbReference type="SAM" id="MobiDB-lite"/>
    </source>
</evidence>
<evidence type="ECO:0000256" key="1">
    <source>
        <dbReference type="ARBA" id="ARBA00001962"/>
    </source>
</evidence>
<reference evidence="9 10" key="1">
    <citation type="submission" date="2018-07" db="EMBL/GenBank/DDBJ databases">
        <title>Genome sequence of Azospirillum sp. ATCC 49961.</title>
        <authorList>
            <person name="Sant'Anna F.H."/>
            <person name="Baldani J.I."/>
            <person name="Zilli J.E."/>
            <person name="Reis V.M."/>
            <person name="Hartmann A."/>
            <person name="Cruz L."/>
            <person name="de Souza E.M."/>
            <person name="de Oliveira Pedrosa F."/>
            <person name="Passaglia L.M.P."/>
        </authorList>
    </citation>
    <scope>NUCLEOTIDE SEQUENCE [LARGE SCALE GENOMIC DNA]</scope>
    <source>
        <strain evidence="9 10">ATCC 49961</strain>
    </source>
</reference>
<comment type="cofactor">
    <cofactor evidence="1">
        <name>Fe cation</name>
        <dbReference type="ChEBI" id="CHEBI:24875"/>
    </cofactor>
</comment>
<evidence type="ECO:0000256" key="6">
    <source>
        <dbReference type="ARBA" id="ARBA00023014"/>
    </source>
</evidence>
<dbReference type="EMBL" id="QOKW01000001">
    <property type="protein sequence ID" value="KAA0684102.1"/>
    <property type="molecule type" value="Genomic_DNA"/>
</dbReference>
<proteinExistence type="predicted"/>
<dbReference type="OrthoDB" id="7456916at2"/>
<dbReference type="Pfam" id="PF00355">
    <property type="entry name" value="Rieske"/>
    <property type="match status" value="1"/>
</dbReference>
<keyword evidence="6" id="KW-0411">Iron-sulfur</keyword>
<dbReference type="Pfam" id="PF00848">
    <property type="entry name" value="Ring_hydroxyl_A"/>
    <property type="match status" value="1"/>
</dbReference>
<evidence type="ECO:0000256" key="4">
    <source>
        <dbReference type="ARBA" id="ARBA00023002"/>
    </source>
</evidence>
<evidence type="ECO:0000313" key="9">
    <source>
        <dbReference type="EMBL" id="KAA0684102.1"/>
    </source>
</evidence>
<sequence length="380" mass="42263">MDDRVPQSRLSPPPDMVIPPQRYSGDANHAEEAARVFRRCWMFVGFTDDLRNDNDFITADIAGTSVLVQNFGGDLRAFHNVCTHRYSLIHLRPCGNGKPVCPYHGWVFNRDGVPVGIPGNREHFGLDEAAKKRLALPRFEVAVRGRFVFVRLEPVGAGLAGLGLDEQLGAYGAVLDHLSEMFTDRIDEGVLPWNANWKAALETALEVYHVDATHPETFKSYVKKVWICSYEGEHSRGVSQLSDGSARWWDGVIQKMGLPRSDRLESYDHYLIFPNLAIGVSHGALMSVQTYDPVGPDRCELHYRLFLGETTKPQTKGGAARKAVEANVSGFNRTILGEDQRVAEAAHKGLKQVQAPAILGSCEERIAAFHRAWLARMAAE</sequence>
<keyword evidence="2" id="KW-0001">2Fe-2S</keyword>
<dbReference type="Gene3D" id="2.102.10.10">
    <property type="entry name" value="Rieske [2Fe-2S] iron-sulphur domain"/>
    <property type="match status" value="1"/>
</dbReference>
<gene>
    <name evidence="9" type="ORF">DS843_01295</name>
</gene>
<dbReference type="GO" id="GO:0051213">
    <property type="term" value="F:dioxygenase activity"/>
    <property type="evidence" value="ECO:0007669"/>
    <property type="project" value="UniProtKB-KW"/>
</dbReference>
<comment type="caution">
    <text evidence="9">The sequence shown here is derived from an EMBL/GenBank/DDBJ whole genome shotgun (WGS) entry which is preliminary data.</text>
</comment>
<keyword evidence="5" id="KW-0408">Iron</keyword>
<feature type="region of interest" description="Disordered" evidence="7">
    <location>
        <begin position="1"/>
        <end position="24"/>
    </location>
</feature>
<dbReference type="InterPro" id="IPR001663">
    <property type="entry name" value="Rng_hydr_dOase-A"/>
</dbReference>
<dbReference type="CDD" id="cd00680">
    <property type="entry name" value="RHO_alpha_C"/>
    <property type="match status" value="1"/>
</dbReference>
<evidence type="ECO:0000256" key="3">
    <source>
        <dbReference type="ARBA" id="ARBA00022723"/>
    </source>
</evidence>
<dbReference type="InterPro" id="IPR015879">
    <property type="entry name" value="Ring_hydroxy_dOase_asu_C_dom"/>
</dbReference>
<dbReference type="PANTHER" id="PTHR43756">
    <property type="entry name" value="CHOLINE MONOOXYGENASE, CHLOROPLASTIC"/>
    <property type="match status" value="1"/>
</dbReference>
<dbReference type="GO" id="GO:0051537">
    <property type="term" value="F:2 iron, 2 sulfur cluster binding"/>
    <property type="evidence" value="ECO:0007669"/>
    <property type="project" value="UniProtKB-KW"/>
</dbReference>
<dbReference type="PROSITE" id="PS51296">
    <property type="entry name" value="RIESKE"/>
    <property type="match status" value="1"/>
</dbReference>
<dbReference type="InterPro" id="IPR036922">
    <property type="entry name" value="Rieske_2Fe-2S_sf"/>
</dbReference>
<dbReference type="PANTHER" id="PTHR43756:SF5">
    <property type="entry name" value="CHOLINE MONOOXYGENASE, CHLOROPLASTIC"/>
    <property type="match status" value="1"/>
</dbReference>
<keyword evidence="4" id="KW-0560">Oxidoreductase</keyword>
<dbReference type="InterPro" id="IPR017941">
    <property type="entry name" value="Rieske_2Fe-2S"/>
</dbReference>
<dbReference type="AlphaFoldDB" id="A0A9W7U0B6"/>
<dbReference type="Proteomes" id="UP000480854">
    <property type="component" value="Unassembled WGS sequence"/>
</dbReference>
<organism evidence="9 10">
    <name type="scientific">Roseomonas genomospecies 6</name>
    <dbReference type="NCBI Taxonomy" id="214106"/>
    <lineage>
        <taxon>Bacteria</taxon>
        <taxon>Pseudomonadati</taxon>
        <taxon>Pseudomonadota</taxon>
        <taxon>Alphaproteobacteria</taxon>
        <taxon>Acetobacterales</taxon>
        <taxon>Roseomonadaceae</taxon>
        <taxon>Roseomonas</taxon>
    </lineage>
</organism>
<dbReference type="RefSeq" id="WP_149467082.1">
    <property type="nucleotide sequence ID" value="NZ_QOKW01000001.1"/>
</dbReference>
<protein>
    <submittedName>
        <fullName evidence="9">Aromatic ring-hydroxylating dioxygenase subunit alpha</fullName>
    </submittedName>
</protein>
<dbReference type="Gene3D" id="3.90.380.10">
    <property type="entry name" value="Naphthalene 1,2-dioxygenase Alpha Subunit, Chain A, domain 1"/>
    <property type="match status" value="2"/>
</dbReference>
<feature type="domain" description="Rieske" evidence="8">
    <location>
        <begin position="41"/>
        <end position="150"/>
    </location>
</feature>
<evidence type="ECO:0000256" key="5">
    <source>
        <dbReference type="ARBA" id="ARBA00023004"/>
    </source>
</evidence>
<keyword evidence="3" id="KW-0479">Metal-binding</keyword>
<evidence type="ECO:0000313" key="10">
    <source>
        <dbReference type="Proteomes" id="UP000480854"/>
    </source>
</evidence>
<evidence type="ECO:0000259" key="8">
    <source>
        <dbReference type="PROSITE" id="PS51296"/>
    </source>
</evidence>
<dbReference type="CDD" id="cd03469">
    <property type="entry name" value="Rieske_RO_Alpha_N"/>
    <property type="match status" value="1"/>
</dbReference>
<evidence type="ECO:0000256" key="2">
    <source>
        <dbReference type="ARBA" id="ARBA00022714"/>
    </source>
</evidence>
<name>A0A9W7U0B6_9PROT</name>
<keyword evidence="9" id="KW-0223">Dioxygenase</keyword>
<dbReference type="SUPFAM" id="SSF50022">
    <property type="entry name" value="ISP domain"/>
    <property type="match status" value="1"/>
</dbReference>
<dbReference type="GO" id="GO:0005506">
    <property type="term" value="F:iron ion binding"/>
    <property type="evidence" value="ECO:0007669"/>
    <property type="project" value="InterPro"/>
</dbReference>
<dbReference type="SUPFAM" id="SSF55961">
    <property type="entry name" value="Bet v1-like"/>
    <property type="match status" value="1"/>
</dbReference>
<accession>A0A9W7U0B6</accession>